<dbReference type="EMBL" id="PQFF01000225">
    <property type="protein sequence ID" value="RHZ72304.1"/>
    <property type="molecule type" value="Genomic_DNA"/>
</dbReference>
<comment type="caution">
    <text evidence="2">The sequence shown here is derived from an EMBL/GenBank/DDBJ whole genome shotgun (WGS) entry which is preliminary data.</text>
</comment>
<feature type="coiled-coil region" evidence="1">
    <location>
        <begin position="66"/>
        <end position="93"/>
    </location>
</feature>
<evidence type="ECO:0000313" key="3">
    <source>
        <dbReference type="Proteomes" id="UP000266861"/>
    </source>
</evidence>
<name>A0A397IFY5_9GLOM</name>
<keyword evidence="1" id="KW-0175">Coiled coil</keyword>
<gene>
    <name evidence="2" type="ORF">Glove_243g61</name>
</gene>
<keyword evidence="3" id="KW-1185">Reference proteome</keyword>
<evidence type="ECO:0000313" key="2">
    <source>
        <dbReference type="EMBL" id="RHZ72304.1"/>
    </source>
</evidence>
<organism evidence="2 3">
    <name type="scientific">Diversispora epigaea</name>
    <dbReference type="NCBI Taxonomy" id="1348612"/>
    <lineage>
        <taxon>Eukaryota</taxon>
        <taxon>Fungi</taxon>
        <taxon>Fungi incertae sedis</taxon>
        <taxon>Mucoromycota</taxon>
        <taxon>Glomeromycotina</taxon>
        <taxon>Glomeromycetes</taxon>
        <taxon>Diversisporales</taxon>
        <taxon>Diversisporaceae</taxon>
        <taxon>Diversispora</taxon>
    </lineage>
</organism>
<proteinExistence type="predicted"/>
<accession>A0A397IFY5</accession>
<dbReference type="Proteomes" id="UP000266861">
    <property type="component" value="Unassembled WGS sequence"/>
</dbReference>
<protein>
    <submittedName>
        <fullName evidence="2">Uncharacterized protein</fullName>
    </submittedName>
</protein>
<evidence type="ECO:0000256" key="1">
    <source>
        <dbReference type="SAM" id="Coils"/>
    </source>
</evidence>
<dbReference type="AlphaFoldDB" id="A0A397IFY5"/>
<reference evidence="2 3" key="1">
    <citation type="submission" date="2018-08" db="EMBL/GenBank/DDBJ databases">
        <title>Genome and evolution of the arbuscular mycorrhizal fungus Diversispora epigaea (formerly Glomus versiforme) and its bacterial endosymbionts.</title>
        <authorList>
            <person name="Sun X."/>
            <person name="Fei Z."/>
            <person name="Harrison M."/>
        </authorList>
    </citation>
    <scope>NUCLEOTIDE SEQUENCE [LARGE SCALE GENOMIC DNA]</scope>
    <source>
        <strain evidence="2 3">IT104</strain>
    </source>
</reference>
<sequence length="106" mass="12764">MLKQSSLPFFSHSIYSTDENYNNEINSDKKFFNFEHRKEAFNKILTWIDDDISDTSSINSINFENLKNFENEIIDYENNNEIFEQEIENKIIDDLKFTLYQNVTMQ</sequence>